<accession>A0A385YRN7</accession>
<organism evidence="2 3">
    <name type="scientific">Paenisporosarcina cavernae</name>
    <dbReference type="NCBI Taxonomy" id="2320858"/>
    <lineage>
        <taxon>Bacteria</taxon>
        <taxon>Bacillati</taxon>
        <taxon>Bacillota</taxon>
        <taxon>Bacilli</taxon>
        <taxon>Bacillales</taxon>
        <taxon>Caryophanaceae</taxon>
        <taxon>Paenisporosarcina</taxon>
    </lineage>
</organism>
<protein>
    <recommendedName>
        <fullName evidence="1">Probable queuosine precursor transporter</fullName>
        <shortName evidence="1">Q precursor transporter</shortName>
    </recommendedName>
</protein>
<dbReference type="NCBIfam" id="TIGR00697">
    <property type="entry name" value="queuosine precursor transporter"/>
    <property type="match status" value="1"/>
</dbReference>
<feature type="transmembrane region" description="Helical" evidence="1">
    <location>
        <begin position="124"/>
        <end position="150"/>
    </location>
</feature>
<feature type="transmembrane region" description="Helical" evidence="1">
    <location>
        <begin position="85"/>
        <end position="104"/>
    </location>
</feature>
<dbReference type="GO" id="GO:0022857">
    <property type="term" value="F:transmembrane transporter activity"/>
    <property type="evidence" value="ECO:0007669"/>
    <property type="project" value="UniProtKB-UniRule"/>
</dbReference>
<dbReference type="RefSeq" id="WP_119883175.1">
    <property type="nucleotide sequence ID" value="NZ_CP032418.1"/>
</dbReference>
<gene>
    <name evidence="2" type="ORF">D3873_05880</name>
</gene>
<feature type="transmembrane region" description="Helical" evidence="1">
    <location>
        <begin position="6"/>
        <end position="25"/>
    </location>
</feature>
<dbReference type="HAMAP" id="MF_02088">
    <property type="entry name" value="Q_prec_transport"/>
    <property type="match status" value="1"/>
</dbReference>
<dbReference type="PANTHER" id="PTHR34300:SF2">
    <property type="entry name" value="QUEUOSINE PRECURSOR TRANSPORTER-RELATED"/>
    <property type="match status" value="1"/>
</dbReference>
<dbReference type="Pfam" id="PF02592">
    <property type="entry name" value="Vut_1"/>
    <property type="match status" value="1"/>
</dbReference>
<name>A0A385YRN7_9BACL</name>
<keyword evidence="1" id="KW-1003">Cell membrane</keyword>
<keyword evidence="3" id="KW-1185">Reference proteome</keyword>
<dbReference type="KEGG" id="paek:D3873_05880"/>
<dbReference type="OrthoDB" id="9805479at2"/>
<dbReference type="InterPro" id="IPR003744">
    <property type="entry name" value="YhhQ"/>
</dbReference>
<evidence type="ECO:0000313" key="2">
    <source>
        <dbReference type="EMBL" id="AYC29435.1"/>
    </source>
</evidence>
<dbReference type="PANTHER" id="PTHR34300">
    <property type="entry name" value="QUEUOSINE PRECURSOR TRANSPORTER-RELATED"/>
    <property type="match status" value="1"/>
</dbReference>
<proteinExistence type="inferred from homology"/>
<keyword evidence="1" id="KW-1133">Transmembrane helix</keyword>
<sequence>MYNELVGLGFVLLNMVGVLVMYRFFGKTGLFVWVGFATVLANIQVLKTIEIIGLTATLGNSVYGSIFLVTDILNEKYGKKEAKKAVWLGFASLVMMTIMMQIVLQFQPAESDFAQGSLETIFGLIPRIALGSILAYLISQHTDVLIFSAIKKIFPSDGAFWIRNNGSTMISQLLDTLIFTSIAFLGVYPMSIWWSIFISTYVLKFIVSIIGTPFGYVAKRMTPQDEK</sequence>
<dbReference type="AlphaFoldDB" id="A0A385YRN7"/>
<comment type="similarity">
    <text evidence="1">Belongs to the vitamin uptake transporter (VUT/ECF) (TC 2.A.88) family. Q precursor transporter subfamily.</text>
</comment>
<reference evidence="3" key="1">
    <citation type="submission" date="2018-09" db="EMBL/GenBank/DDBJ databases">
        <authorList>
            <person name="Zhu H."/>
        </authorList>
    </citation>
    <scope>NUCLEOTIDE SEQUENCE [LARGE SCALE GENOMIC DNA]</scope>
    <source>
        <strain evidence="3">K2R23-3</strain>
    </source>
</reference>
<evidence type="ECO:0000313" key="3">
    <source>
        <dbReference type="Proteomes" id="UP000265725"/>
    </source>
</evidence>
<keyword evidence="1" id="KW-0472">Membrane</keyword>
<keyword evidence="1" id="KW-0812">Transmembrane</keyword>
<feature type="transmembrane region" description="Helical" evidence="1">
    <location>
        <begin position="170"/>
        <end position="188"/>
    </location>
</feature>
<feature type="transmembrane region" description="Helical" evidence="1">
    <location>
        <begin position="52"/>
        <end position="73"/>
    </location>
</feature>
<dbReference type="EMBL" id="CP032418">
    <property type="protein sequence ID" value="AYC29435.1"/>
    <property type="molecule type" value="Genomic_DNA"/>
</dbReference>
<keyword evidence="1" id="KW-0813">Transport</keyword>
<comment type="function">
    <text evidence="1">Involved in the import of queuosine (Q) precursors, required for Q precursor salvage.</text>
</comment>
<evidence type="ECO:0000256" key="1">
    <source>
        <dbReference type="HAMAP-Rule" id="MF_02088"/>
    </source>
</evidence>
<comment type="subcellular location">
    <subcellularLocation>
        <location evidence="1">Cell membrane</location>
        <topology evidence="1">Multi-pass membrane protein</topology>
    </subcellularLocation>
</comment>
<dbReference type="Proteomes" id="UP000265725">
    <property type="component" value="Chromosome"/>
</dbReference>
<feature type="transmembrane region" description="Helical" evidence="1">
    <location>
        <begin position="194"/>
        <end position="218"/>
    </location>
</feature>
<feature type="transmembrane region" description="Helical" evidence="1">
    <location>
        <begin position="30"/>
        <end position="46"/>
    </location>
</feature>
<dbReference type="GO" id="GO:0005886">
    <property type="term" value="C:plasma membrane"/>
    <property type="evidence" value="ECO:0007669"/>
    <property type="project" value="UniProtKB-SubCell"/>
</dbReference>